<dbReference type="Pfam" id="PF06337">
    <property type="entry name" value="DUSP"/>
    <property type="match status" value="1"/>
</dbReference>
<dbReference type="InterPro" id="IPR035927">
    <property type="entry name" value="DUSP-like_sf"/>
</dbReference>
<proteinExistence type="predicted"/>
<dbReference type="STRING" id="101091.A0A1C7MVT0"/>
<evidence type="ECO:0000313" key="3">
    <source>
        <dbReference type="Proteomes" id="UP000093000"/>
    </source>
</evidence>
<dbReference type="EMBL" id="LUGH01001656">
    <property type="protein sequence ID" value="OBZ80868.1"/>
    <property type="molecule type" value="Genomic_DNA"/>
</dbReference>
<keyword evidence="3" id="KW-1185">Reference proteome</keyword>
<evidence type="ECO:0000259" key="1">
    <source>
        <dbReference type="PROSITE" id="PS51283"/>
    </source>
</evidence>
<comment type="caution">
    <text evidence="2">The sequence shown here is derived from an EMBL/GenBank/DDBJ whole genome shotgun (WGS) entry which is preliminary data.</text>
</comment>
<dbReference type="InterPro" id="IPR006615">
    <property type="entry name" value="Pept_C19_DUSP"/>
</dbReference>
<dbReference type="PROSITE" id="PS51283">
    <property type="entry name" value="DUSP"/>
    <property type="match status" value="1"/>
</dbReference>
<protein>
    <recommendedName>
        <fullName evidence="1">DUSP domain-containing protein</fullName>
    </recommendedName>
</protein>
<dbReference type="GO" id="GO:0004843">
    <property type="term" value="F:cysteine-type deubiquitinase activity"/>
    <property type="evidence" value="ECO:0007669"/>
    <property type="project" value="InterPro"/>
</dbReference>
<dbReference type="AlphaFoldDB" id="A0A1C7MVT0"/>
<evidence type="ECO:0000313" key="2">
    <source>
        <dbReference type="EMBL" id="OBZ80868.1"/>
    </source>
</evidence>
<feature type="domain" description="DUSP" evidence="1">
    <location>
        <begin position="98"/>
        <end position="209"/>
    </location>
</feature>
<name>A0A1C7MVT0_9FUNG</name>
<dbReference type="OrthoDB" id="2202626at2759"/>
<dbReference type="SUPFAM" id="SSF143791">
    <property type="entry name" value="DUSP-like"/>
    <property type="match status" value="1"/>
</dbReference>
<organism evidence="2 3">
    <name type="scientific">Choanephora cucurbitarum</name>
    <dbReference type="NCBI Taxonomy" id="101091"/>
    <lineage>
        <taxon>Eukaryota</taxon>
        <taxon>Fungi</taxon>
        <taxon>Fungi incertae sedis</taxon>
        <taxon>Mucoromycota</taxon>
        <taxon>Mucoromycotina</taxon>
        <taxon>Mucoromycetes</taxon>
        <taxon>Mucorales</taxon>
        <taxon>Mucorineae</taxon>
        <taxon>Choanephoraceae</taxon>
        <taxon>Choanephoroideae</taxon>
        <taxon>Choanephora</taxon>
    </lineage>
</organism>
<dbReference type="Proteomes" id="UP000093000">
    <property type="component" value="Unassembled WGS sequence"/>
</dbReference>
<dbReference type="InParanoid" id="A0A1C7MVT0"/>
<sequence>TCPHIEPYNEIICDIKRILYKSDTIDQCDQCHQQPAQYLDMHMDQHTTVCLDCLQQSSHYPIQLDLKTGDLYCFECSPSPYKLENEWTHRLRQEDSVDDLDRRRKAEQHLYIQELRREEMELKHYLVEKQWGRTWMLFRTREGSPLPTRITNNKLARSNGTLDPNIRLPMDKYRPSPETHGDIVSEKLWTYLVKAYGVQGKAYSEDDIEAPEYARLRVYVDDFKKSIHLYP</sequence>
<reference evidence="2 3" key="1">
    <citation type="submission" date="2016-03" db="EMBL/GenBank/DDBJ databases">
        <title>Choanephora cucurbitarum.</title>
        <authorList>
            <person name="Min B."/>
            <person name="Park H."/>
            <person name="Park J.-H."/>
            <person name="Shin H.-D."/>
            <person name="Choi I.-G."/>
        </authorList>
    </citation>
    <scope>NUCLEOTIDE SEQUENCE [LARGE SCALE GENOMIC DNA]</scope>
    <source>
        <strain evidence="2 3">KUS-F28377</strain>
    </source>
</reference>
<accession>A0A1C7MVT0</accession>
<feature type="non-terminal residue" evidence="2">
    <location>
        <position position="1"/>
    </location>
</feature>
<gene>
    <name evidence="2" type="ORF">A0J61_11083</name>
</gene>
<dbReference type="Gene3D" id="3.30.2230.10">
    <property type="entry name" value="DUSP-like"/>
    <property type="match status" value="1"/>
</dbReference>